<dbReference type="SUPFAM" id="SSF56112">
    <property type="entry name" value="Protein kinase-like (PK-like)"/>
    <property type="match status" value="1"/>
</dbReference>
<keyword evidence="4" id="KW-0418">Kinase</keyword>
<dbReference type="Pfam" id="PF00069">
    <property type="entry name" value="Pkinase"/>
    <property type="match status" value="1"/>
</dbReference>
<keyword evidence="3 6" id="KW-0547">Nucleotide-binding</keyword>
<feature type="domain" description="CARD" evidence="9">
    <location>
        <begin position="1"/>
        <end position="77"/>
    </location>
</feature>
<sequence length="1229" mass="138382">MDPIHKKVLASKTSEIMKRISNPVILSVHLKTIFSTGDLEEIEAKTLQRGATTGTQTMLTLLEKRGPKAFTLFIHALLDPAISCADLADDLEQEERKLRGEAGTFNFEQEKVTLGSLVKDIPFAVRTKIERMMNVNDHNDHNWRGLAAAMMLSVDEVRQMEEGENGKMTGLFDNMIDTKKTIKDFFDFLKHPAVQRLDVIDEIVEDCGLPTELSESVSSEVTLGSLVKDIPFAVRTKIERMMNVNDHNDHNWRGLAAAMMLSVDEVRQMEEGENGKMTGLFDNMIDTKKTIKDFFDFLKHPAVQRLDVIDEIIEGCGLPKEVLENESSELDETDPELKRKLQFDGCFLNPERYDPVKFLGSGGFAKVYLVIEKRTGKKMAAKMFRQGENTSDTQKLVKSAENECRALTSIKHEHIVEFFFAESIRNTVLLFLEYMEGGTLHDLVRANGPLEEPLVVKFTRQLLSAVDFLHNARNPIIHQDIKGSNVLLDGAQKNIKLADFGISTIMEDPRTPTGGLETENNIASVYWTSPELLAGDRFSRNTDIWSVGCTVVEMLTTEPPLGFEKLSVEQKMFRIVNHQIEPTTDCTPPAFMFLKRCLCPKEIRASASELLSDPFLNHEQLEEVHPQGDVLQLDKLSIVSEPSVKSAYKGESVEGPKDDNSKDPGEVPMASASGMRKIRAATMMFEAKHEECIRVLPYIKDGQIVVQFYVYSGESGIPKDLEEEAQQFFKEMNVKLEWSDLYNNSVNVLKVQRLEYSSEKPKTLTASQVDKMNDVIEKNLPELSKHCNITSVQASFKIKNSTQTDEPCITLYVLGKGFFPIGERKFPNALGDYPVDVVNGFWTRASGEYWEPNSAQKPSKTLCSGVSIGVQGEEAAGTLGAIVKNGSTFYALSNHHVMNSVQSNLIVHPSLYDHLNYLRYYLAQYRRHVKDVTGLEAQGSVNDFTTREALVNNFKELKFRKDIHVQGYSTERLELIEMAEKDFEQGQEPPREIGERVVGVFDNFLWTDGKEYFIDAAIAKLFDEEVKKLKGTTARLIGNDGKPRGCSPVDKIETILKNRLCKSGRTTVYTEIENKILRDKNHFTTPHYMIGSPSYDLSDLPFISNELKEFICKDCDVNKFEVTDSGEPLSCVKCHEQEAKLRSRHLLCRVLCISEGKKVFADEGDSGAVIFEIDQTEGDEKFLSGLGLFFATGVNQYHRLTYASPLKIVLDALTKKLPTGSNLELVSKF</sequence>
<feature type="region of interest" description="Disordered" evidence="7">
    <location>
        <begin position="647"/>
        <end position="673"/>
    </location>
</feature>
<accession>A0ABN8QDR3</accession>
<feature type="domain" description="Protein kinase" evidence="8">
    <location>
        <begin position="353"/>
        <end position="616"/>
    </location>
</feature>
<reference evidence="10 11" key="1">
    <citation type="submission" date="2022-05" db="EMBL/GenBank/DDBJ databases">
        <authorList>
            <consortium name="Genoscope - CEA"/>
            <person name="William W."/>
        </authorList>
    </citation>
    <scope>NUCLEOTIDE SEQUENCE [LARGE SCALE GENOMIC DNA]</scope>
</reference>
<dbReference type="Gene3D" id="1.10.533.10">
    <property type="entry name" value="Death Domain, Fas"/>
    <property type="match status" value="3"/>
</dbReference>
<dbReference type="Proteomes" id="UP001159405">
    <property type="component" value="Unassembled WGS sequence"/>
</dbReference>
<dbReference type="PROSITE" id="PS50011">
    <property type="entry name" value="PROTEIN_KINASE_DOM"/>
    <property type="match status" value="1"/>
</dbReference>
<dbReference type="PANTHER" id="PTHR11584">
    <property type="entry name" value="SERINE/THREONINE PROTEIN KINASE"/>
    <property type="match status" value="1"/>
</dbReference>
<evidence type="ECO:0000313" key="10">
    <source>
        <dbReference type="EMBL" id="CAH3160611.1"/>
    </source>
</evidence>
<dbReference type="InterPro" id="IPR011009">
    <property type="entry name" value="Kinase-like_dom_sf"/>
</dbReference>
<evidence type="ECO:0000259" key="8">
    <source>
        <dbReference type="PROSITE" id="PS50011"/>
    </source>
</evidence>
<dbReference type="PANTHER" id="PTHR11584:SF369">
    <property type="entry name" value="MITOGEN-ACTIVATED PROTEIN KINASE KINASE KINASE 19-RELATED"/>
    <property type="match status" value="1"/>
</dbReference>
<dbReference type="EMBL" id="CALNXK010000117">
    <property type="protein sequence ID" value="CAH3160611.1"/>
    <property type="molecule type" value="Genomic_DNA"/>
</dbReference>
<organism evidence="10 11">
    <name type="scientific">Porites lobata</name>
    <dbReference type="NCBI Taxonomy" id="104759"/>
    <lineage>
        <taxon>Eukaryota</taxon>
        <taxon>Metazoa</taxon>
        <taxon>Cnidaria</taxon>
        <taxon>Anthozoa</taxon>
        <taxon>Hexacorallia</taxon>
        <taxon>Scleractinia</taxon>
        <taxon>Fungiina</taxon>
        <taxon>Poritidae</taxon>
        <taxon>Porites</taxon>
    </lineage>
</organism>
<dbReference type="Gene3D" id="1.10.510.10">
    <property type="entry name" value="Transferase(Phosphotransferase) domain 1"/>
    <property type="match status" value="1"/>
</dbReference>
<evidence type="ECO:0000256" key="1">
    <source>
        <dbReference type="ARBA" id="ARBA00022527"/>
    </source>
</evidence>
<dbReference type="SUPFAM" id="SSF47986">
    <property type="entry name" value="DEATH domain"/>
    <property type="match status" value="3"/>
</dbReference>
<evidence type="ECO:0000256" key="4">
    <source>
        <dbReference type="ARBA" id="ARBA00022777"/>
    </source>
</evidence>
<dbReference type="PROSITE" id="PS00107">
    <property type="entry name" value="PROTEIN_KINASE_ATP"/>
    <property type="match status" value="1"/>
</dbReference>
<evidence type="ECO:0000259" key="9">
    <source>
        <dbReference type="PROSITE" id="PS50209"/>
    </source>
</evidence>
<evidence type="ECO:0000256" key="6">
    <source>
        <dbReference type="PROSITE-ProRule" id="PRU10141"/>
    </source>
</evidence>
<name>A0ABN8QDR3_9CNID</name>
<comment type="caution">
    <text evidence="10">The sequence shown here is derived from an EMBL/GenBank/DDBJ whole genome shotgun (WGS) entry which is preliminary data.</text>
</comment>
<evidence type="ECO:0000313" key="11">
    <source>
        <dbReference type="Proteomes" id="UP001159405"/>
    </source>
</evidence>
<keyword evidence="1" id="KW-0723">Serine/threonine-protein kinase</keyword>
<dbReference type="InterPro" id="IPR008271">
    <property type="entry name" value="Ser/Thr_kinase_AS"/>
</dbReference>
<dbReference type="InterPro" id="IPR011029">
    <property type="entry name" value="DEATH-like_dom_sf"/>
</dbReference>
<evidence type="ECO:0000256" key="2">
    <source>
        <dbReference type="ARBA" id="ARBA00022679"/>
    </source>
</evidence>
<dbReference type="InterPro" id="IPR000719">
    <property type="entry name" value="Prot_kinase_dom"/>
</dbReference>
<gene>
    <name evidence="10" type="ORF">PLOB_00004008</name>
</gene>
<keyword evidence="11" id="KW-1185">Reference proteome</keyword>
<feature type="compositionally biased region" description="Basic and acidic residues" evidence="7">
    <location>
        <begin position="651"/>
        <end position="665"/>
    </location>
</feature>
<evidence type="ECO:0000256" key="5">
    <source>
        <dbReference type="ARBA" id="ARBA00022840"/>
    </source>
</evidence>
<dbReference type="InterPro" id="IPR017441">
    <property type="entry name" value="Protein_kinase_ATP_BS"/>
</dbReference>
<dbReference type="SMART" id="SM00220">
    <property type="entry name" value="S_TKc"/>
    <property type="match status" value="1"/>
</dbReference>
<keyword evidence="2" id="KW-0808">Transferase</keyword>
<evidence type="ECO:0000256" key="7">
    <source>
        <dbReference type="SAM" id="MobiDB-lite"/>
    </source>
</evidence>
<proteinExistence type="predicted"/>
<evidence type="ECO:0000256" key="3">
    <source>
        <dbReference type="ARBA" id="ARBA00022741"/>
    </source>
</evidence>
<protein>
    <submittedName>
        <fullName evidence="10">Uncharacterized protein</fullName>
    </submittedName>
</protein>
<dbReference type="PROSITE" id="PS50209">
    <property type="entry name" value="CARD"/>
    <property type="match status" value="1"/>
</dbReference>
<dbReference type="InterPro" id="IPR001315">
    <property type="entry name" value="CARD"/>
</dbReference>
<keyword evidence="5 6" id="KW-0067">ATP-binding</keyword>
<feature type="binding site" evidence="6">
    <location>
        <position position="382"/>
    </location>
    <ligand>
        <name>ATP</name>
        <dbReference type="ChEBI" id="CHEBI:30616"/>
    </ligand>
</feature>
<dbReference type="PROSITE" id="PS00108">
    <property type="entry name" value="PROTEIN_KINASE_ST"/>
    <property type="match status" value="1"/>
</dbReference>